<keyword evidence="4 13" id="KW-0597">Phosphoprotein</keyword>
<dbReference type="Pfam" id="PF00072">
    <property type="entry name" value="Response_reg"/>
    <property type="match status" value="1"/>
</dbReference>
<sequence>MFNLIRYYSIVSLFSFTAITAFLSVIYLQLMLSELKEIAEKHNIVLEQVLVKKLSTEFKQLLQTEQIDTAALHRIIEEVNLLSGTEIQLFNPQGKLIFSTLKENFQMPSLDPQVLERMKLTTKNNRSFYSRYSPFYFSDDKDRYGTLQIASDVTEFVMIINKRHQQTVIVVVLIFISLFFVFFYIIHRASQISKVEFKKLSKDRILLLRQQEYLSLLSDIATGLMTRLETNQLFEQLIQRTGQLLDTHYSFIHLSRPDQDHLPLFQFMQHPDPEMMANINRLIDKVYQIKYPQTQALQSNMQKGYLVAVPLKQKLSEKQELSVFGVLGVFIETEKIKIDVIDVQPLLNRLAQLAALAIGNANLYQIQVKLTRSLEQRVYERTQELYRANEQLRQYQEHLEDLVVQRMGETQRINEQLEQKILELRLISERLRLMELAIVNANDVVIITEAKPIDLPGPRIVYVNPAFTKNTGYRLEEVIGKTPRILHGAKTSRLALKTIREALVTWQPVQVQVLNYRKDGSEFWADLQIVPIADDRGDYTHWVAVQRDITENKRAEEALRNSEQQFKAIFENAAVGIGLLEPTGHYLQVNNKFAEMLKYTPKELLQKKEQDMTYFEDQETTYYCLEDVFTKNTTRFLEKRYLRSDQSIFWGHLWLTPLYNAKHEFLALLAIVIDIDKRKQAEAELNSSLHFSETLMQTIPIPIFYKNMQGYYLGCNHAFTLFTGYSPEELKYRTVDEIWPDKEAKIFCYADEVLMTQYGRQQYEAEINHADGSRRNIIFNKAIFFLANGHPGGIVGTFTDITERKRNEAALTQAIEQAERARLHAEQADKAKGVFLAQMSHELRTPLNGILGYAQLFLRDQKLAEKYREGLNIIYRSGEHLLTLINDILDFSKIEAEKLKLIPTHFELPNFIKDISGLFKMRAQQQDISFEVETQYILNSGEIVPDLPVIVRGDEKRLRQVLFNLLSNAIKFTRKGKVILSIIYQEPHITFSVKDTGIGIAEEELDQIFLPFQQANHREQHIEGTGLGLPISQRLVAMMNGELQVESQPNQGSHFWFTIPLEIITHQEAEPLPPPCERGRIIGHRRATENGTPKLSILLVDDAKDNLSVLHDLLLPLEFKIYQAHDGLEALKIIEKNIPDVVIMDLKMPVMDGLTTAEEIRQRLQLTQLPIIIASASVFELQELKTKSSYCNAFIHKPIDVDYLLNLLPQLCPLLWEYETNLSSTSSAETSVISTETQKALPLEILENLLQLAEAGKVKAIITTAQSLHSSEPTFKVQIEQILESAQAFEIKKLKQLLRHWQKEQNDAN</sequence>
<dbReference type="OrthoDB" id="9810730at2"/>
<dbReference type="PROSITE" id="PS50112">
    <property type="entry name" value="PAS"/>
    <property type="match status" value="3"/>
</dbReference>
<keyword evidence="11" id="KW-0902">Two-component regulatory system</keyword>
<comment type="subcellular location">
    <subcellularLocation>
        <location evidence="2">Membrane</location>
    </subcellularLocation>
</comment>
<keyword evidence="12 15" id="KW-0472">Membrane</keyword>
<dbReference type="Proteomes" id="UP000194798">
    <property type="component" value="Unassembled WGS sequence"/>
</dbReference>
<evidence type="ECO:0000256" key="11">
    <source>
        <dbReference type="ARBA" id="ARBA00023012"/>
    </source>
</evidence>
<dbReference type="SUPFAM" id="SSF55781">
    <property type="entry name" value="GAF domain-like"/>
    <property type="match status" value="1"/>
</dbReference>
<dbReference type="InterPro" id="IPR000014">
    <property type="entry name" value="PAS"/>
</dbReference>
<dbReference type="PRINTS" id="PR00344">
    <property type="entry name" value="BCTRLSENSOR"/>
</dbReference>
<feature type="domain" description="Response regulatory" evidence="17">
    <location>
        <begin position="1096"/>
        <end position="1212"/>
    </location>
</feature>
<feature type="domain" description="PAS" evidence="18">
    <location>
        <begin position="688"/>
        <end position="757"/>
    </location>
</feature>
<dbReference type="FunFam" id="3.30.565.10:FF:000010">
    <property type="entry name" value="Sensor histidine kinase RcsC"/>
    <property type="match status" value="1"/>
</dbReference>
<dbReference type="InterPro" id="IPR000700">
    <property type="entry name" value="PAS-assoc_C"/>
</dbReference>
<keyword evidence="8" id="KW-0418">Kinase</keyword>
<evidence type="ECO:0000313" key="21">
    <source>
        <dbReference type="Proteomes" id="UP000194798"/>
    </source>
</evidence>
<dbReference type="GO" id="GO:0009927">
    <property type="term" value="F:histidine phosphotransfer kinase activity"/>
    <property type="evidence" value="ECO:0007669"/>
    <property type="project" value="TreeGrafter"/>
</dbReference>
<proteinExistence type="predicted"/>
<gene>
    <name evidence="20" type="ORF">TPSD3_06435</name>
</gene>
<evidence type="ECO:0000256" key="3">
    <source>
        <dbReference type="ARBA" id="ARBA00012438"/>
    </source>
</evidence>
<evidence type="ECO:0000256" key="4">
    <source>
        <dbReference type="ARBA" id="ARBA00022553"/>
    </source>
</evidence>
<dbReference type="EMBL" id="MSLT01000012">
    <property type="protein sequence ID" value="OUD13978.1"/>
    <property type="molecule type" value="Genomic_DNA"/>
</dbReference>
<evidence type="ECO:0000259" key="18">
    <source>
        <dbReference type="PROSITE" id="PS50112"/>
    </source>
</evidence>
<dbReference type="SUPFAM" id="SSF55874">
    <property type="entry name" value="ATPase domain of HSP90 chaperone/DNA topoisomerase II/histidine kinase"/>
    <property type="match status" value="1"/>
</dbReference>
<dbReference type="CDD" id="cd00130">
    <property type="entry name" value="PAS"/>
    <property type="match status" value="3"/>
</dbReference>
<dbReference type="RefSeq" id="WP_086487762.1">
    <property type="nucleotide sequence ID" value="NZ_MSLT01000012.1"/>
</dbReference>
<feature type="coiled-coil region" evidence="14">
    <location>
        <begin position="801"/>
        <end position="831"/>
    </location>
</feature>
<dbReference type="Pfam" id="PF02518">
    <property type="entry name" value="HATPase_c"/>
    <property type="match status" value="1"/>
</dbReference>
<dbReference type="SMART" id="SM00387">
    <property type="entry name" value="HATPase_c"/>
    <property type="match status" value="1"/>
</dbReference>
<dbReference type="GO" id="GO:0005886">
    <property type="term" value="C:plasma membrane"/>
    <property type="evidence" value="ECO:0007669"/>
    <property type="project" value="TreeGrafter"/>
</dbReference>
<feature type="coiled-coil region" evidence="14">
    <location>
        <begin position="545"/>
        <end position="572"/>
    </location>
</feature>
<reference evidence="20 21" key="1">
    <citation type="submission" date="2016-12" db="EMBL/GenBank/DDBJ databases">
        <title>Thioflexothrix psekupsii D3 genome sequencing and assembly.</title>
        <authorList>
            <person name="Fomenkov A."/>
            <person name="Vincze T."/>
            <person name="Grabovich M."/>
            <person name="Anton B.P."/>
            <person name="Dubinina G."/>
            <person name="Orlova M."/>
            <person name="Belousova E."/>
            <person name="Roberts R.J."/>
        </authorList>
    </citation>
    <scope>NUCLEOTIDE SEQUENCE [LARGE SCALE GENOMIC DNA]</scope>
    <source>
        <strain evidence="20">D3</strain>
    </source>
</reference>
<evidence type="ECO:0000256" key="9">
    <source>
        <dbReference type="ARBA" id="ARBA00022840"/>
    </source>
</evidence>
<evidence type="ECO:0000256" key="2">
    <source>
        <dbReference type="ARBA" id="ARBA00004370"/>
    </source>
</evidence>
<protein>
    <recommendedName>
        <fullName evidence="3">histidine kinase</fullName>
        <ecNumber evidence="3">2.7.13.3</ecNumber>
    </recommendedName>
</protein>
<feature type="domain" description="Histidine kinase" evidence="16">
    <location>
        <begin position="838"/>
        <end position="1063"/>
    </location>
</feature>
<feature type="domain" description="PAS" evidence="18">
    <location>
        <begin position="453"/>
        <end position="482"/>
    </location>
</feature>
<evidence type="ECO:0000259" key="17">
    <source>
        <dbReference type="PROSITE" id="PS50110"/>
    </source>
</evidence>
<evidence type="ECO:0000256" key="14">
    <source>
        <dbReference type="SAM" id="Coils"/>
    </source>
</evidence>
<dbReference type="PROSITE" id="PS50110">
    <property type="entry name" value="RESPONSE_REGULATORY"/>
    <property type="match status" value="1"/>
</dbReference>
<dbReference type="InterPro" id="IPR003594">
    <property type="entry name" value="HATPase_dom"/>
</dbReference>
<dbReference type="InterPro" id="IPR036097">
    <property type="entry name" value="HisK_dim/P_sf"/>
</dbReference>
<dbReference type="InterPro" id="IPR013656">
    <property type="entry name" value="PAS_4"/>
</dbReference>
<evidence type="ECO:0000256" key="15">
    <source>
        <dbReference type="SAM" id="Phobius"/>
    </source>
</evidence>
<dbReference type="SUPFAM" id="SSF47384">
    <property type="entry name" value="Homodimeric domain of signal transducing histidine kinase"/>
    <property type="match status" value="1"/>
</dbReference>
<feature type="modified residue" description="4-aspartylphosphate" evidence="13">
    <location>
        <position position="1145"/>
    </location>
</feature>
<dbReference type="SUPFAM" id="SSF52172">
    <property type="entry name" value="CheY-like"/>
    <property type="match status" value="1"/>
</dbReference>
<comment type="catalytic activity">
    <reaction evidence="1">
        <text>ATP + protein L-histidine = ADP + protein N-phospho-L-histidine.</text>
        <dbReference type="EC" id="2.7.13.3"/>
    </reaction>
</comment>
<accession>A0A251X7D9</accession>
<evidence type="ECO:0000259" key="19">
    <source>
        <dbReference type="PROSITE" id="PS50113"/>
    </source>
</evidence>
<dbReference type="FunFam" id="1.10.287.130:FF:000004">
    <property type="entry name" value="Ethylene receptor 1"/>
    <property type="match status" value="1"/>
</dbReference>
<keyword evidence="6 15" id="KW-0812">Transmembrane</keyword>
<feature type="domain" description="PAS" evidence="18">
    <location>
        <begin position="562"/>
        <end position="632"/>
    </location>
</feature>
<dbReference type="InterPro" id="IPR035965">
    <property type="entry name" value="PAS-like_dom_sf"/>
</dbReference>
<dbReference type="InterPro" id="IPR001610">
    <property type="entry name" value="PAC"/>
</dbReference>
<feature type="transmembrane region" description="Helical" evidence="15">
    <location>
        <begin position="6"/>
        <end position="28"/>
    </location>
</feature>
<dbReference type="Gene3D" id="1.10.287.130">
    <property type="match status" value="1"/>
</dbReference>
<dbReference type="NCBIfam" id="TIGR00229">
    <property type="entry name" value="sensory_box"/>
    <property type="match status" value="3"/>
</dbReference>
<dbReference type="InterPro" id="IPR029016">
    <property type="entry name" value="GAF-like_dom_sf"/>
</dbReference>
<keyword evidence="5" id="KW-0808">Transferase</keyword>
<comment type="caution">
    <text evidence="20">The sequence shown here is derived from an EMBL/GenBank/DDBJ whole genome shotgun (WGS) entry which is preliminary data.</text>
</comment>
<feature type="domain" description="PAC" evidence="19">
    <location>
        <begin position="635"/>
        <end position="687"/>
    </location>
</feature>
<dbReference type="SMART" id="SM00448">
    <property type="entry name" value="REC"/>
    <property type="match status" value="1"/>
</dbReference>
<dbReference type="EC" id="2.7.13.3" evidence="3"/>
<dbReference type="CDD" id="cd16922">
    <property type="entry name" value="HATPase_EvgS-ArcB-TorS-like"/>
    <property type="match status" value="1"/>
</dbReference>
<dbReference type="InterPro" id="IPR036890">
    <property type="entry name" value="HATPase_C_sf"/>
</dbReference>
<evidence type="ECO:0000256" key="12">
    <source>
        <dbReference type="ARBA" id="ARBA00023136"/>
    </source>
</evidence>
<feature type="transmembrane region" description="Helical" evidence="15">
    <location>
        <begin position="168"/>
        <end position="186"/>
    </location>
</feature>
<dbReference type="SMART" id="SM00388">
    <property type="entry name" value="HisKA"/>
    <property type="match status" value="1"/>
</dbReference>
<dbReference type="Pfam" id="PF13426">
    <property type="entry name" value="PAS_9"/>
    <property type="match status" value="2"/>
</dbReference>
<dbReference type="PROSITE" id="PS50113">
    <property type="entry name" value="PAC"/>
    <property type="match status" value="3"/>
</dbReference>
<dbReference type="InterPro" id="IPR001789">
    <property type="entry name" value="Sig_transdc_resp-reg_receiver"/>
</dbReference>
<evidence type="ECO:0000256" key="10">
    <source>
        <dbReference type="ARBA" id="ARBA00022989"/>
    </source>
</evidence>
<dbReference type="CDD" id="cd17546">
    <property type="entry name" value="REC_hyHK_CKI1_RcsC-like"/>
    <property type="match status" value="1"/>
</dbReference>
<keyword evidence="9" id="KW-0067">ATP-binding</keyword>
<dbReference type="GO" id="GO:0000155">
    <property type="term" value="F:phosphorelay sensor kinase activity"/>
    <property type="evidence" value="ECO:0007669"/>
    <property type="project" value="InterPro"/>
</dbReference>
<dbReference type="PROSITE" id="PS50109">
    <property type="entry name" value="HIS_KIN"/>
    <property type="match status" value="1"/>
</dbReference>
<dbReference type="Gene3D" id="3.30.450.20">
    <property type="entry name" value="PAS domain"/>
    <property type="match status" value="3"/>
</dbReference>
<dbReference type="InterPro" id="IPR005467">
    <property type="entry name" value="His_kinase_dom"/>
</dbReference>
<dbReference type="Gene3D" id="3.30.565.10">
    <property type="entry name" value="Histidine kinase-like ATPase, C-terminal domain"/>
    <property type="match status" value="1"/>
</dbReference>
<feature type="domain" description="PAC" evidence="19">
    <location>
        <begin position="761"/>
        <end position="813"/>
    </location>
</feature>
<evidence type="ECO:0000256" key="6">
    <source>
        <dbReference type="ARBA" id="ARBA00022692"/>
    </source>
</evidence>
<dbReference type="InterPro" id="IPR003661">
    <property type="entry name" value="HisK_dim/P_dom"/>
</dbReference>
<evidence type="ECO:0000259" key="16">
    <source>
        <dbReference type="PROSITE" id="PS50109"/>
    </source>
</evidence>
<feature type="domain" description="PAC" evidence="19">
    <location>
        <begin position="507"/>
        <end position="561"/>
    </location>
</feature>
<feature type="coiled-coil region" evidence="14">
    <location>
        <begin position="385"/>
        <end position="434"/>
    </location>
</feature>
<dbReference type="CDD" id="cd00082">
    <property type="entry name" value="HisKA"/>
    <property type="match status" value="1"/>
</dbReference>
<evidence type="ECO:0000256" key="5">
    <source>
        <dbReference type="ARBA" id="ARBA00022679"/>
    </source>
</evidence>
<dbReference type="PANTHER" id="PTHR43047">
    <property type="entry name" value="TWO-COMPONENT HISTIDINE PROTEIN KINASE"/>
    <property type="match status" value="1"/>
</dbReference>
<dbReference type="InterPro" id="IPR011006">
    <property type="entry name" value="CheY-like_superfamily"/>
</dbReference>
<keyword evidence="7" id="KW-0547">Nucleotide-binding</keyword>
<dbReference type="SMART" id="SM00091">
    <property type="entry name" value="PAS"/>
    <property type="match status" value="3"/>
</dbReference>
<dbReference type="Gene3D" id="3.40.50.2300">
    <property type="match status" value="1"/>
</dbReference>
<dbReference type="Gene3D" id="3.30.450.40">
    <property type="match status" value="1"/>
</dbReference>
<keyword evidence="21" id="KW-1185">Reference proteome</keyword>
<evidence type="ECO:0000256" key="8">
    <source>
        <dbReference type="ARBA" id="ARBA00022777"/>
    </source>
</evidence>
<evidence type="ECO:0000313" key="20">
    <source>
        <dbReference type="EMBL" id="OUD13978.1"/>
    </source>
</evidence>
<dbReference type="InterPro" id="IPR004358">
    <property type="entry name" value="Sig_transdc_His_kin-like_C"/>
</dbReference>
<organism evidence="20 21">
    <name type="scientific">Thioflexithrix psekupsensis</name>
    <dbReference type="NCBI Taxonomy" id="1570016"/>
    <lineage>
        <taxon>Bacteria</taxon>
        <taxon>Pseudomonadati</taxon>
        <taxon>Pseudomonadota</taxon>
        <taxon>Gammaproteobacteria</taxon>
        <taxon>Thiotrichales</taxon>
        <taxon>Thioflexithrix</taxon>
    </lineage>
</organism>
<keyword evidence="10 15" id="KW-1133">Transmembrane helix</keyword>
<dbReference type="SUPFAM" id="SSF55785">
    <property type="entry name" value="PYP-like sensor domain (PAS domain)"/>
    <property type="match status" value="3"/>
</dbReference>
<dbReference type="PANTHER" id="PTHR43047:SF72">
    <property type="entry name" value="OSMOSENSING HISTIDINE PROTEIN KINASE SLN1"/>
    <property type="match status" value="1"/>
</dbReference>
<dbReference type="Pfam" id="PF08448">
    <property type="entry name" value="PAS_4"/>
    <property type="match status" value="1"/>
</dbReference>
<evidence type="ECO:0000256" key="7">
    <source>
        <dbReference type="ARBA" id="ARBA00022741"/>
    </source>
</evidence>
<dbReference type="Pfam" id="PF00512">
    <property type="entry name" value="HisKA"/>
    <property type="match status" value="1"/>
</dbReference>
<dbReference type="GO" id="GO:0005524">
    <property type="term" value="F:ATP binding"/>
    <property type="evidence" value="ECO:0007669"/>
    <property type="project" value="UniProtKB-KW"/>
</dbReference>
<evidence type="ECO:0000256" key="1">
    <source>
        <dbReference type="ARBA" id="ARBA00000085"/>
    </source>
</evidence>
<evidence type="ECO:0000256" key="13">
    <source>
        <dbReference type="PROSITE-ProRule" id="PRU00169"/>
    </source>
</evidence>
<keyword evidence="14" id="KW-0175">Coiled coil</keyword>
<name>A0A251X7D9_9GAMM</name>
<dbReference type="SMART" id="SM00086">
    <property type="entry name" value="PAC"/>
    <property type="match status" value="3"/>
</dbReference>